<keyword evidence="3" id="KW-1185">Reference proteome</keyword>
<keyword evidence="2" id="KW-0808">Transferase</keyword>
<gene>
    <name evidence="2" type="ORF">D8674_027275</name>
</gene>
<sequence>MSRKKCQIFKSNETTPLPNTTILALSRFQAHKKHLNAQNQTVTKKVSGGMGQKKLKRGEGGSEKKKKALKNHGVCVGDDDN</sequence>
<protein>
    <submittedName>
        <fullName evidence="2">Serine/threonine-protein kinase GCN2</fullName>
    </submittedName>
</protein>
<reference evidence="3" key="2">
    <citation type="submission" date="2019-10" db="EMBL/GenBank/DDBJ databases">
        <title>A de novo genome assembly of a pear dwarfing rootstock.</title>
        <authorList>
            <person name="Wang F."/>
            <person name="Wang J."/>
            <person name="Li S."/>
            <person name="Zhang Y."/>
            <person name="Fang M."/>
            <person name="Ma L."/>
            <person name="Zhao Y."/>
            <person name="Jiang S."/>
        </authorList>
    </citation>
    <scope>NUCLEOTIDE SEQUENCE [LARGE SCALE GENOMIC DNA]</scope>
</reference>
<dbReference type="AlphaFoldDB" id="A0A5N5IDT4"/>
<reference evidence="2 3" key="3">
    <citation type="submission" date="2019-11" db="EMBL/GenBank/DDBJ databases">
        <title>A de novo genome assembly of a pear dwarfing rootstock.</title>
        <authorList>
            <person name="Wang F."/>
            <person name="Wang J."/>
            <person name="Li S."/>
            <person name="Zhang Y."/>
            <person name="Fang M."/>
            <person name="Ma L."/>
            <person name="Zhao Y."/>
            <person name="Jiang S."/>
        </authorList>
    </citation>
    <scope>NUCLEOTIDE SEQUENCE [LARGE SCALE GENOMIC DNA]</scope>
    <source>
        <strain evidence="2">S2</strain>
        <tissue evidence="2">Leaf</tissue>
    </source>
</reference>
<dbReference type="Proteomes" id="UP000327157">
    <property type="component" value="Chromosome 5"/>
</dbReference>
<feature type="region of interest" description="Disordered" evidence="1">
    <location>
        <begin position="39"/>
        <end position="81"/>
    </location>
</feature>
<keyword evidence="2" id="KW-0418">Kinase</keyword>
<proteinExistence type="predicted"/>
<evidence type="ECO:0000256" key="1">
    <source>
        <dbReference type="SAM" id="MobiDB-lite"/>
    </source>
</evidence>
<evidence type="ECO:0000313" key="2">
    <source>
        <dbReference type="EMBL" id="KAB2636741.1"/>
    </source>
</evidence>
<comment type="caution">
    <text evidence="2">The sequence shown here is derived from an EMBL/GenBank/DDBJ whole genome shotgun (WGS) entry which is preliminary data.</text>
</comment>
<organism evidence="2 3">
    <name type="scientific">Pyrus ussuriensis x Pyrus communis</name>
    <dbReference type="NCBI Taxonomy" id="2448454"/>
    <lineage>
        <taxon>Eukaryota</taxon>
        <taxon>Viridiplantae</taxon>
        <taxon>Streptophyta</taxon>
        <taxon>Embryophyta</taxon>
        <taxon>Tracheophyta</taxon>
        <taxon>Spermatophyta</taxon>
        <taxon>Magnoliopsida</taxon>
        <taxon>eudicotyledons</taxon>
        <taxon>Gunneridae</taxon>
        <taxon>Pentapetalae</taxon>
        <taxon>rosids</taxon>
        <taxon>fabids</taxon>
        <taxon>Rosales</taxon>
        <taxon>Rosaceae</taxon>
        <taxon>Amygdaloideae</taxon>
        <taxon>Maleae</taxon>
        <taxon>Pyrus</taxon>
    </lineage>
</organism>
<name>A0A5N5IDT4_9ROSA</name>
<reference evidence="2 3" key="1">
    <citation type="submission" date="2019-09" db="EMBL/GenBank/DDBJ databases">
        <authorList>
            <person name="Ou C."/>
        </authorList>
    </citation>
    <scope>NUCLEOTIDE SEQUENCE [LARGE SCALE GENOMIC DNA]</scope>
    <source>
        <strain evidence="2">S2</strain>
        <tissue evidence="2">Leaf</tissue>
    </source>
</reference>
<dbReference type="EMBL" id="SMOL01000004">
    <property type="protein sequence ID" value="KAB2636741.1"/>
    <property type="molecule type" value="Genomic_DNA"/>
</dbReference>
<evidence type="ECO:0000313" key="3">
    <source>
        <dbReference type="Proteomes" id="UP000327157"/>
    </source>
</evidence>
<accession>A0A5N5IDT4</accession>
<dbReference type="GO" id="GO:0016301">
    <property type="term" value="F:kinase activity"/>
    <property type="evidence" value="ECO:0007669"/>
    <property type="project" value="UniProtKB-KW"/>
</dbReference>